<evidence type="ECO:0000256" key="8">
    <source>
        <dbReference type="ARBA" id="ARBA00044824"/>
    </source>
</evidence>
<dbReference type="InterPro" id="IPR019343">
    <property type="entry name" value="PPP1R21_N"/>
</dbReference>
<dbReference type="OMA" id="NVRYQRL"/>
<sequence>MNALLRAQNQALKRAVVDEQANGTALKEQLKMKDQSLRKQQQEMNSLTFRNQQLAKRVELLQEELSLMDVKGKKTKKNMDASQQSQEQKSGFDEDLQKKIEENERLHIQFYEASEKHRLVESELRSRLRELEMNTEQHQAVVDGLTQKYMETIEKLQGDKAKMEVKCQALERESKECKQRTEDCQNQLKTLHIDLSSRLDVSLGNGIINEKVPFNDTRTSQLNALNVPLHNKRHQLKAREFANQGLSFVRDLVTSLLNFHTFTEQRVQIFPVDSAIDVISSLNKKFSEYLHENASYVRPLEEGMLQLFESITEDTVTVLETAVKLKILSEHFAAYVCFLQKILPYQLKSLEEESEFSSGTTALWARNQEVHKDMQRITAVFGKLKTYITLLALPSTKPGGLLRTNYGTILTQISEALHRLHDITKELSKHYNNKAALEQELPAATDKLKTTNDCILSSLAALSNVTNKIATFFSNNLDFFISSLSYGPKGGLGFTNPLSAEMMLAYKKKASQYINSLKKPCPASVPYGEALVNRSVLLSSTESREGLAQQVQQSLEKMGELEQEKEHWMLEAQLSKVKLEKETRRIAALIKNTENGQLPEVPHDDAFLLNAGELGKGNSTETTSNSLIGMLTVTTEDLQAPDQDSREELIKNHYMTRIAELTTRLQQADSKAVHLYAEVCSHEQCRALAKRLALADKSNRSLTEETISSVQSISKLQDELITTKRSYGDQLSMMSDHLCIMNETLSKQREEIDTLKMANKTPQPSGLNLVRVWVTAGPPSGGDRGDKCHGTGHEVGPGSAALLKEPGPPSERRRFAAIFDSAQLKMS</sequence>
<gene>
    <name evidence="12" type="ORF">XELAEV_18028775mg</name>
</gene>
<feature type="compositionally biased region" description="Polar residues" evidence="10">
    <location>
        <begin position="80"/>
        <end position="89"/>
    </location>
</feature>
<organism evidence="12 13">
    <name type="scientific">Xenopus laevis</name>
    <name type="common">African clawed frog</name>
    <dbReference type="NCBI Taxonomy" id="8355"/>
    <lineage>
        <taxon>Eukaryota</taxon>
        <taxon>Metazoa</taxon>
        <taxon>Chordata</taxon>
        <taxon>Craniata</taxon>
        <taxon>Vertebrata</taxon>
        <taxon>Euteleostomi</taxon>
        <taxon>Amphibia</taxon>
        <taxon>Batrachia</taxon>
        <taxon>Anura</taxon>
        <taxon>Pipoidea</taxon>
        <taxon>Pipidae</taxon>
        <taxon>Xenopodinae</taxon>
        <taxon>Xenopus</taxon>
        <taxon>Xenopus</taxon>
    </lineage>
</organism>
<dbReference type="Proteomes" id="UP000694892">
    <property type="component" value="Chromosome 5S"/>
</dbReference>
<dbReference type="EMBL" id="CM004475">
    <property type="protein sequence ID" value="OCT77681.1"/>
    <property type="molecule type" value="Genomic_DNA"/>
</dbReference>
<evidence type="ECO:0000256" key="7">
    <source>
        <dbReference type="ARBA" id="ARBA00031617"/>
    </source>
</evidence>
<dbReference type="SMART" id="SM01254">
    <property type="entry name" value="KLRAQ"/>
    <property type="match status" value="1"/>
</dbReference>
<evidence type="ECO:0000256" key="10">
    <source>
        <dbReference type="SAM" id="MobiDB-lite"/>
    </source>
</evidence>
<evidence type="ECO:0000256" key="4">
    <source>
        <dbReference type="ARBA" id="ARBA00022884"/>
    </source>
</evidence>
<reference evidence="13" key="1">
    <citation type="journal article" date="2016" name="Nature">
        <title>Genome evolution in the allotetraploid frog Xenopus laevis.</title>
        <authorList>
            <person name="Session A.M."/>
            <person name="Uno Y."/>
            <person name="Kwon T."/>
            <person name="Chapman J.A."/>
            <person name="Toyoda A."/>
            <person name="Takahashi S."/>
            <person name="Fukui A."/>
            <person name="Hikosaka A."/>
            <person name="Suzuki A."/>
            <person name="Kondo M."/>
            <person name="van Heeringen S.J."/>
            <person name="Quigley I."/>
            <person name="Heinz S."/>
            <person name="Ogino H."/>
            <person name="Ochi H."/>
            <person name="Hellsten U."/>
            <person name="Lyons J.B."/>
            <person name="Simakov O."/>
            <person name="Putnam N."/>
            <person name="Stites J."/>
            <person name="Kuroki Y."/>
            <person name="Tanaka T."/>
            <person name="Michiue T."/>
            <person name="Watanabe M."/>
            <person name="Bogdanovic O."/>
            <person name="Lister R."/>
            <person name="Georgiou G."/>
            <person name="Paranjpe S.S."/>
            <person name="van Kruijsbergen I."/>
            <person name="Shu S."/>
            <person name="Carlson J."/>
            <person name="Kinoshita T."/>
            <person name="Ohta Y."/>
            <person name="Mawaribuchi S."/>
            <person name="Jenkins J."/>
            <person name="Grimwood J."/>
            <person name="Schmutz J."/>
            <person name="Mitros T."/>
            <person name="Mozaffari S.V."/>
            <person name="Suzuki Y."/>
            <person name="Haramoto Y."/>
            <person name="Yamamoto T.S."/>
            <person name="Takagi C."/>
            <person name="Heald R."/>
            <person name="Miller K."/>
            <person name="Haudenschild C."/>
            <person name="Kitzman J."/>
            <person name="Nakayama T."/>
            <person name="Izutsu Y."/>
            <person name="Robert J."/>
            <person name="Fortriede J."/>
            <person name="Burns K."/>
            <person name="Lotay V."/>
            <person name="Karimi K."/>
            <person name="Yasuoka Y."/>
            <person name="Dichmann D.S."/>
            <person name="Flajnik M.F."/>
            <person name="Houston D.W."/>
            <person name="Shendure J."/>
            <person name="DuPasquier L."/>
            <person name="Vize P.D."/>
            <person name="Zorn A.M."/>
            <person name="Ito M."/>
            <person name="Marcotte E.M."/>
            <person name="Wallingford J.B."/>
            <person name="Ito Y."/>
            <person name="Asashima M."/>
            <person name="Ueno N."/>
            <person name="Matsuda Y."/>
            <person name="Veenstra G.J."/>
            <person name="Fujiyama A."/>
            <person name="Harland R.M."/>
            <person name="Taira M."/>
            <person name="Rokhsar D.S."/>
        </authorList>
    </citation>
    <scope>NUCLEOTIDE SEQUENCE [LARGE SCALE GENOMIC DNA]</scope>
    <source>
        <strain evidence="13">J</strain>
    </source>
</reference>
<evidence type="ECO:0000256" key="6">
    <source>
        <dbReference type="ARBA" id="ARBA00031361"/>
    </source>
</evidence>
<dbReference type="InterPro" id="IPR040024">
    <property type="entry name" value="PPP1R21"/>
</dbReference>
<evidence type="ECO:0000256" key="1">
    <source>
        <dbReference type="ARBA" id="ARBA00004412"/>
    </source>
</evidence>
<feature type="region of interest" description="Disordered" evidence="10">
    <location>
        <begin position="780"/>
        <end position="810"/>
    </location>
</feature>
<dbReference type="GO" id="GO:0005769">
    <property type="term" value="C:early endosome"/>
    <property type="evidence" value="ECO:0007669"/>
    <property type="project" value="UniProtKB-SubCell"/>
</dbReference>
<feature type="region of interest" description="Disordered" evidence="10">
    <location>
        <begin position="72"/>
        <end position="94"/>
    </location>
</feature>
<feature type="coiled-coil region" evidence="9">
    <location>
        <begin position="128"/>
        <end position="187"/>
    </location>
</feature>
<dbReference type="GO" id="GO:0003723">
    <property type="term" value="F:RNA binding"/>
    <property type="evidence" value="ECO:0007669"/>
    <property type="project" value="UniProtKB-KW"/>
</dbReference>
<evidence type="ECO:0000259" key="11">
    <source>
        <dbReference type="SMART" id="SM01254"/>
    </source>
</evidence>
<keyword evidence="4" id="KW-0694">RNA-binding</keyword>
<dbReference type="GO" id="GO:0016020">
    <property type="term" value="C:membrane"/>
    <property type="evidence" value="ECO:0007669"/>
    <property type="project" value="TreeGrafter"/>
</dbReference>
<dbReference type="Pfam" id="PF10205">
    <property type="entry name" value="KLRAQ"/>
    <property type="match status" value="1"/>
</dbReference>
<dbReference type="Pfam" id="PF10212">
    <property type="entry name" value="PPP1R21_helical"/>
    <property type="match status" value="1"/>
</dbReference>
<evidence type="ECO:0000256" key="2">
    <source>
        <dbReference type="ARBA" id="ARBA00020102"/>
    </source>
</evidence>
<dbReference type="InterPro" id="IPR049372">
    <property type="entry name" value="PPP1R21_C"/>
</dbReference>
<evidence type="ECO:0000256" key="9">
    <source>
        <dbReference type="SAM" id="Coils"/>
    </source>
</evidence>
<dbReference type="InterPro" id="IPR019348">
    <property type="entry name" value="PPP1R21_six_helix"/>
</dbReference>
<dbReference type="Pfam" id="PF21636">
    <property type="entry name" value="PPP1R21_C"/>
    <property type="match status" value="1"/>
</dbReference>
<feature type="coiled-coil region" evidence="9">
    <location>
        <begin position="544"/>
        <end position="571"/>
    </location>
</feature>
<feature type="coiled-coil region" evidence="9">
    <location>
        <begin position="2"/>
        <end position="71"/>
    </location>
</feature>
<keyword evidence="3" id="KW-0967">Endosome</keyword>
<dbReference type="PANTHER" id="PTHR21448">
    <property type="entry name" value="SMOOTH MUSCLE MYOSIN HEAVY CHAIN-RELATED"/>
    <property type="match status" value="1"/>
</dbReference>
<feature type="domain" description="Protein phosphatase 1 regulatory subunit 21 N-terminal" evidence="11">
    <location>
        <begin position="2"/>
        <end position="96"/>
    </location>
</feature>
<dbReference type="AlphaFoldDB" id="A0A974CSQ7"/>
<protein>
    <recommendedName>
        <fullName evidence="2">Protein phosphatase 1 regulatory subunit 21</fullName>
    </recommendedName>
    <alternativeName>
        <fullName evidence="7">Coiled-coil domain-containing protein 128</fullName>
    </alternativeName>
    <alternativeName>
        <fullName evidence="8">Ferry endosomal RAB5 effector complex subunit 2</fullName>
    </alternativeName>
    <alternativeName>
        <fullName evidence="6">KLRAQ motif-containing protein 1</fullName>
    </alternativeName>
</protein>
<evidence type="ECO:0000313" key="12">
    <source>
        <dbReference type="EMBL" id="OCT77681.1"/>
    </source>
</evidence>
<accession>A0A974CSQ7</accession>
<dbReference type="PANTHER" id="PTHR21448:SF0">
    <property type="entry name" value="PROTEIN PHOSPHATASE 1 REGULATORY SUBUNIT 21"/>
    <property type="match status" value="1"/>
</dbReference>
<proteinExistence type="predicted"/>
<evidence type="ECO:0000256" key="5">
    <source>
        <dbReference type="ARBA" id="ARBA00023054"/>
    </source>
</evidence>
<name>A0A974CSQ7_XENLA</name>
<comment type="subcellular location">
    <subcellularLocation>
        <location evidence="1">Early endosome</location>
    </subcellularLocation>
</comment>
<keyword evidence="5 9" id="KW-0175">Coiled coil</keyword>
<evidence type="ECO:0000256" key="3">
    <source>
        <dbReference type="ARBA" id="ARBA00022753"/>
    </source>
</evidence>
<feature type="compositionally biased region" description="Basic and acidic residues" evidence="10">
    <location>
        <begin position="783"/>
        <end position="792"/>
    </location>
</feature>
<evidence type="ECO:0000313" key="13">
    <source>
        <dbReference type="Proteomes" id="UP000694892"/>
    </source>
</evidence>